<evidence type="ECO:0000256" key="2">
    <source>
        <dbReference type="ARBA" id="ARBA00005464"/>
    </source>
</evidence>
<evidence type="ECO:0000259" key="8">
    <source>
        <dbReference type="Pfam" id="PF05698"/>
    </source>
</evidence>
<evidence type="ECO:0000256" key="3">
    <source>
        <dbReference type="ARBA" id="ARBA00013194"/>
    </source>
</evidence>
<dbReference type="EC" id="5.2.1.8" evidence="3"/>
<feature type="domain" description="Trigger factor C-terminal" evidence="8">
    <location>
        <begin position="187"/>
        <end position="287"/>
    </location>
</feature>
<dbReference type="InterPro" id="IPR005215">
    <property type="entry name" value="Trig_fac"/>
</dbReference>
<dbReference type="GO" id="GO:0006457">
    <property type="term" value="P:protein folding"/>
    <property type="evidence" value="ECO:0007669"/>
    <property type="project" value="InterPro"/>
</dbReference>
<evidence type="ECO:0000256" key="6">
    <source>
        <dbReference type="ARBA" id="ARBA00023235"/>
    </source>
</evidence>
<feature type="non-terminal residue" evidence="9">
    <location>
        <position position="1"/>
    </location>
</feature>
<feature type="non-terminal residue" evidence="9">
    <location>
        <position position="293"/>
    </location>
</feature>
<organism evidence="9">
    <name type="scientific">marine sediment metagenome</name>
    <dbReference type="NCBI Taxonomy" id="412755"/>
    <lineage>
        <taxon>unclassified sequences</taxon>
        <taxon>metagenomes</taxon>
        <taxon>ecological metagenomes</taxon>
    </lineage>
</organism>
<gene>
    <name evidence="9" type="ORF">S01H4_36760</name>
</gene>
<comment type="caution">
    <text evidence="9">The sequence shown here is derived from an EMBL/GenBank/DDBJ whole genome shotgun (WGS) entry which is preliminary data.</text>
</comment>
<evidence type="ECO:0000256" key="1">
    <source>
        <dbReference type="ARBA" id="ARBA00000971"/>
    </source>
</evidence>
<evidence type="ECO:0000256" key="5">
    <source>
        <dbReference type="ARBA" id="ARBA00023186"/>
    </source>
</evidence>
<comment type="catalytic activity">
    <reaction evidence="1">
        <text>[protein]-peptidylproline (omega=180) = [protein]-peptidylproline (omega=0)</text>
        <dbReference type="Rhea" id="RHEA:16237"/>
        <dbReference type="Rhea" id="RHEA-COMP:10747"/>
        <dbReference type="Rhea" id="RHEA-COMP:10748"/>
        <dbReference type="ChEBI" id="CHEBI:83833"/>
        <dbReference type="ChEBI" id="CHEBI:83834"/>
        <dbReference type="EC" id="5.2.1.8"/>
    </reaction>
</comment>
<dbReference type="InterPro" id="IPR008881">
    <property type="entry name" value="Trigger_fac_ribosome-bd_bac"/>
</dbReference>
<accession>X1CPI3</accession>
<dbReference type="SUPFAM" id="SSF109998">
    <property type="entry name" value="Triger factor/SurA peptide-binding domain-like"/>
    <property type="match status" value="1"/>
</dbReference>
<dbReference type="SUPFAM" id="SSF54534">
    <property type="entry name" value="FKBP-like"/>
    <property type="match status" value="1"/>
</dbReference>
<reference evidence="9" key="1">
    <citation type="journal article" date="2014" name="Front. Microbiol.">
        <title>High frequency of phylogenetically diverse reductive dehalogenase-homologous genes in deep subseafloor sedimentary metagenomes.</title>
        <authorList>
            <person name="Kawai M."/>
            <person name="Futagami T."/>
            <person name="Toyoda A."/>
            <person name="Takaki Y."/>
            <person name="Nishi S."/>
            <person name="Hori S."/>
            <person name="Arai W."/>
            <person name="Tsubouchi T."/>
            <person name="Morono Y."/>
            <person name="Uchiyama I."/>
            <person name="Ito T."/>
            <person name="Fujiyama A."/>
            <person name="Inagaki F."/>
            <person name="Takami H."/>
        </authorList>
    </citation>
    <scope>NUCLEOTIDE SEQUENCE</scope>
    <source>
        <strain evidence="9">Expedition CK06-06</strain>
    </source>
</reference>
<dbReference type="InterPro" id="IPR037041">
    <property type="entry name" value="Trigger_fac_C_sf"/>
</dbReference>
<dbReference type="Pfam" id="PF05697">
    <property type="entry name" value="Trigger_N"/>
    <property type="match status" value="1"/>
</dbReference>
<sequence>EAYEKAIKEQKIEAIAQPQIEVAQTDPVVFKVTVPLLPKVELGDYHHIQVTPEPVALTEDDVNAAIEQLRHGQATWEPVERPVGFDDLVVLDIESNIEDKPLINQKAVQYQVLHDLSFPVPGFAEQLPGMKRDEEKEFKLQFPLDFPRGELAGKESSFKVRVTEIKQEKLPELDDEFARGVNPDFKTLDSLRERVSADLKLRAEEKARIDFEEQVIEAVVDLTELEFPPILVELEINRLLNQRFQRLQRGNQGLDEYLRSINKTEEELREELHPLATKRVIHSLVLGKESVNF</sequence>
<dbReference type="GO" id="GO:0015031">
    <property type="term" value="P:protein transport"/>
    <property type="evidence" value="ECO:0007669"/>
    <property type="project" value="InterPro"/>
</dbReference>
<dbReference type="GO" id="GO:0003755">
    <property type="term" value="F:peptidyl-prolyl cis-trans isomerase activity"/>
    <property type="evidence" value="ECO:0007669"/>
    <property type="project" value="UniProtKB-KW"/>
</dbReference>
<dbReference type="Gene3D" id="3.10.50.40">
    <property type="match status" value="1"/>
</dbReference>
<keyword evidence="5" id="KW-0143">Chaperone</keyword>
<dbReference type="AlphaFoldDB" id="X1CPI3"/>
<evidence type="ECO:0000259" key="7">
    <source>
        <dbReference type="Pfam" id="PF05697"/>
    </source>
</evidence>
<dbReference type="EMBL" id="BART01019678">
    <property type="protein sequence ID" value="GAG94867.1"/>
    <property type="molecule type" value="Genomic_DNA"/>
</dbReference>
<dbReference type="InterPro" id="IPR046357">
    <property type="entry name" value="PPIase_dom_sf"/>
</dbReference>
<dbReference type="Gene3D" id="3.30.70.1050">
    <property type="entry name" value="Trigger factor ribosome-binding domain"/>
    <property type="match status" value="1"/>
</dbReference>
<evidence type="ECO:0000313" key="9">
    <source>
        <dbReference type="EMBL" id="GAG94867.1"/>
    </source>
</evidence>
<keyword evidence="4" id="KW-0697">Rotamase</keyword>
<protein>
    <recommendedName>
        <fullName evidence="3">peptidylprolyl isomerase</fullName>
        <ecNumber evidence="3">5.2.1.8</ecNumber>
    </recommendedName>
</protein>
<dbReference type="Pfam" id="PF05698">
    <property type="entry name" value="Trigger_C"/>
    <property type="match status" value="1"/>
</dbReference>
<keyword evidence="6" id="KW-0413">Isomerase</keyword>
<dbReference type="SUPFAM" id="SSF102735">
    <property type="entry name" value="Trigger factor ribosome-binding domain"/>
    <property type="match status" value="1"/>
</dbReference>
<dbReference type="Gene3D" id="1.10.3120.10">
    <property type="entry name" value="Trigger factor, C-terminal domain"/>
    <property type="match status" value="1"/>
</dbReference>
<proteinExistence type="inferred from homology"/>
<comment type="similarity">
    <text evidence="2">Belongs to the FKBP-type PPIase family. Tig subfamily.</text>
</comment>
<dbReference type="InterPro" id="IPR008880">
    <property type="entry name" value="Trigger_fac_C"/>
</dbReference>
<dbReference type="InterPro" id="IPR027304">
    <property type="entry name" value="Trigger_fact/SurA_dom_sf"/>
</dbReference>
<dbReference type="InterPro" id="IPR036611">
    <property type="entry name" value="Trigger_fac_ribosome-bd_sf"/>
</dbReference>
<name>X1CPI3_9ZZZZ</name>
<dbReference type="NCBIfam" id="TIGR00115">
    <property type="entry name" value="tig"/>
    <property type="match status" value="1"/>
</dbReference>
<evidence type="ECO:0000256" key="4">
    <source>
        <dbReference type="ARBA" id="ARBA00023110"/>
    </source>
</evidence>
<feature type="domain" description="Trigger factor ribosome-binding bacterial" evidence="7">
    <location>
        <begin position="1"/>
        <end position="69"/>
    </location>
</feature>